<accession>A0A7T7XLM8</accession>
<evidence type="ECO:0000313" key="6">
    <source>
        <dbReference type="Proteomes" id="UP000595917"/>
    </source>
</evidence>
<evidence type="ECO:0000256" key="3">
    <source>
        <dbReference type="ARBA" id="ARBA00023014"/>
    </source>
</evidence>
<dbReference type="InterPro" id="IPR047964">
    <property type="entry name" value="EFR1-like"/>
</dbReference>
<dbReference type="Proteomes" id="UP000595917">
    <property type="component" value="Chromosome"/>
</dbReference>
<keyword evidence="2" id="KW-0408">Iron</keyword>
<dbReference type="RefSeq" id="WP_215625990.1">
    <property type="nucleotide sequence ID" value="NZ_CP067089.2"/>
</dbReference>
<keyword evidence="1" id="KW-0479">Metal-binding</keyword>
<evidence type="ECO:0000259" key="4">
    <source>
        <dbReference type="PROSITE" id="PS51379"/>
    </source>
</evidence>
<dbReference type="PROSITE" id="PS00198">
    <property type="entry name" value="4FE4S_FER_1"/>
    <property type="match status" value="2"/>
</dbReference>
<feature type="domain" description="4Fe-4S ferredoxin-type" evidence="4">
    <location>
        <begin position="180"/>
        <end position="209"/>
    </location>
</feature>
<dbReference type="PROSITE" id="PS51379">
    <property type="entry name" value="4FE4S_FER_2"/>
    <property type="match status" value="2"/>
</dbReference>
<dbReference type="InterPro" id="IPR017896">
    <property type="entry name" value="4Fe4S_Fe-S-bd"/>
</dbReference>
<dbReference type="InterPro" id="IPR029039">
    <property type="entry name" value="Flavoprotein-like_sf"/>
</dbReference>
<reference evidence="5" key="1">
    <citation type="submission" date="2021-01" db="EMBL/GenBank/DDBJ databases">
        <title>Description of Breznakiella homolactica.</title>
        <authorList>
            <person name="Song Y."/>
            <person name="Brune A."/>
        </authorList>
    </citation>
    <scope>NUCLEOTIDE SEQUENCE</scope>
    <source>
        <strain evidence="5">RmG30</strain>
    </source>
</reference>
<protein>
    <submittedName>
        <fullName evidence="5">EFR1 family ferrodoxin</fullName>
    </submittedName>
</protein>
<dbReference type="Gene3D" id="3.30.70.20">
    <property type="match status" value="1"/>
</dbReference>
<dbReference type="SUPFAM" id="SSF54862">
    <property type="entry name" value="4Fe-4S ferredoxins"/>
    <property type="match status" value="1"/>
</dbReference>
<dbReference type="PANTHER" id="PTHR43122:SF2">
    <property type="entry name" value="FERREDOXIN SUBUNIT OF PYRUVATE:FLAVODOXIN OXIDOREDUCTASE"/>
    <property type="match status" value="1"/>
</dbReference>
<evidence type="ECO:0000313" key="5">
    <source>
        <dbReference type="EMBL" id="QQO08684.1"/>
    </source>
</evidence>
<keyword evidence="6" id="KW-1185">Reference proteome</keyword>
<dbReference type="AlphaFoldDB" id="A0A7T7XLM8"/>
<dbReference type="SUPFAM" id="SSF52218">
    <property type="entry name" value="Flavoproteins"/>
    <property type="match status" value="1"/>
</dbReference>
<dbReference type="EMBL" id="CP067089">
    <property type="protein sequence ID" value="QQO08684.1"/>
    <property type="molecule type" value="Genomic_DNA"/>
</dbReference>
<dbReference type="GO" id="GO:0046872">
    <property type="term" value="F:metal ion binding"/>
    <property type="evidence" value="ECO:0007669"/>
    <property type="project" value="UniProtKB-KW"/>
</dbReference>
<gene>
    <name evidence="5" type="ORF">JFL75_17405</name>
</gene>
<dbReference type="NCBIfam" id="NF038196">
    <property type="entry name" value="ferrodoxin_EFR1"/>
    <property type="match status" value="1"/>
</dbReference>
<organism evidence="5 6">
    <name type="scientific">Breznakiella homolactica</name>
    <dbReference type="NCBI Taxonomy" id="2798577"/>
    <lineage>
        <taxon>Bacteria</taxon>
        <taxon>Pseudomonadati</taxon>
        <taxon>Spirochaetota</taxon>
        <taxon>Spirochaetia</taxon>
        <taxon>Spirochaetales</taxon>
        <taxon>Breznakiellaceae</taxon>
        <taxon>Breznakiella</taxon>
    </lineage>
</organism>
<sequence>MAQNILIYYFSGTGNSLYAAKTLASLLPGSRIVNIAGEMLREFPVIEAEKLVFVFPSYAYGLPAMVSGFVRKAEIRAPYIAALVTCGTSPGGTLPEMSRLLKGRGLTLSAGFTVPTVENFIPIFGPQGERKIRMRLASESEAVSLAGESIRRGGIRRIRPVPHISTAVSRLFLMARNLLNSFYKVSDDCDGCGICAAVCPAQCIVVAGREKPVFSSGCEVCQACLNWCPRKAITFGRLQKNTPRYIHRDISLGEMRITRESVTPR</sequence>
<dbReference type="PANTHER" id="PTHR43122">
    <property type="entry name" value="FERREDOXIN SUBUNIT OF PYRUVATE:FLAVODOXIN OXIDOREDUCTASE-RELATED"/>
    <property type="match status" value="1"/>
</dbReference>
<dbReference type="KEGG" id="bhc:JFL75_17405"/>
<dbReference type="GO" id="GO:0051536">
    <property type="term" value="F:iron-sulfur cluster binding"/>
    <property type="evidence" value="ECO:0007669"/>
    <property type="project" value="UniProtKB-KW"/>
</dbReference>
<dbReference type="Gene3D" id="3.40.50.360">
    <property type="match status" value="1"/>
</dbReference>
<feature type="domain" description="4Fe-4S ferredoxin-type" evidence="4">
    <location>
        <begin position="210"/>
        <end position="238"/>
    </location>
</feature>
<proteinExistence type="predicted"/>
<dbReference type="InterPro" id="IPR017900">
    <property type="entry name" value="4Fe4S_Fe_S_CS"/>
</dbReference>
<name>A0A7T7XLM8_9SPIR</name>
<dbReference type="Pfam" id="PF00037">
    <property type="entry name" value="Fer4"/>
    <property type="match status" value="1"/>
</dbReference>
<evidence type="ECO:0000256" key="1">
    <source>
        <dbReference type="ARBA" id="ARBA00022723"/>
    </source>
</evidence>
<keyword evidence="3" id="KW-0411">Iron-sulfur</keyword>
<evidence type="ECO:0000256" key="2">
    <source>
        <dbReference type="ARBA" id="ARBA00023004"/>
    </source>
</evidence>